<evidence type="ECO:0000259" key="1">
    <source>
        <dbReference type="PROSITE" id="PS50925"/>
    </source>
</evidence>
<dbReference type="InterPro" id="IPR007024">
    <property type="entry name" value="BLUF_domain"/>
</dbReference>
<sequence>MYSLVYKSVATSFFSFEDIDLLLDKARSYNHRHQITGCLLYHNGKFIQYLEGPQLEVLNLYDKITQDPRHTKVELLSYGSIEHREFENWDMAFENVYGDNVQMYYVRLALQNYFLNPKPHYDTSLVSRHFWKNVGGLLNNSLV</sequence>
<proteinExistence type="predicted"/>
<dbReference type="PROSITE" id="PS50925">
    <property type="entry name" value="BLUF"/>
    <property type="match status" value="1"/>
</dbReference>
<dbReference type="EMBL" id="SNYI01000001">
    <property type="protein sequence ID" value="TDQ33281.1"/>
    <property type="molecule type" value="Genomic_DNA"/>
</dbReference>
<evidence type="ECO:0000313" key="2">
    <source>
        <dbReference type="EMBL" id="TDQ33281.1"/>
    </source>
</evidence>
<dbReference type="RefSeq" id="WP_133643282.1">
    <property type="nucleotide sequence ID" value="NZ_SNYI01000001.1"/>
</dbReference>
<dbReference type="AlphaFoldDB" id="A0A4V3D481"/>
<dbReference type="Proteomes" id="UP000295468">
    <property type="component" value="Unassembled WGS sequence"/>
</dbReference>
<dbReference type="Pfam" id="PF04940">
    <property type="entry name" value="BLUF"/>
    <property type="match status" value="1"/>
</dbReference>
<dbReference type="OrthoDB" id="1122028at2"/>
<dbReference type="GO" id="GO:0071949">
    <property type="term" value="F:FAD binding"/>
    <property type="evidence" value="ECO:0007669"/>
    <property type="project" value="InterPro"/>
</dbReference>
<evidence type="ECO:0000313" key="3">
    <source>
        <dbReference type="Proteomes" id="UP000295468"/>
    </source>
</evidence>
<dbReference type="Gene3D" id="3.30.70.100">
    <property type="match status" value="1"/>
</dbReference>
<protein>
    <submittedName>
        <fullName evidence="2">FAD-dependent sensor of blue light</fullName>
    </submittedName>
</protein>
<dbReference type="GO" id="GO:0009882">
    <property type="term" value="F:blue light photoreceptor activity"/>
    <property type="evidence" value="ECO:0007669"/>
    <property type="project" value="InterPro"/>
</dbReference>
<name>A0A4V3D481_9FLAO</name>
<accession>A0A4V3D481</accession>
<feature type="domain" description="BLUF" evidence="1">
    <location>
        <begin position="1"/>
        <end position="92"/>
    </location>
</feature>
<gene>
    <name evidence="2" type="ORF">CLV82_1119</name>
</gene>
<comment type="caution">
    <text evidence="2">The sequence shown here is derived from an EMBL/GenBank/DDBJ whole genome shotgun (WGS) entry which is preliminary data.</text>
</comment>
<dbReference type="SUPFAM" id="SSF54975">
    <property type="entry name" value="Acylphosphatase/BLUF domain-like"/>
    <property type="match status" value="1"/>
</dbReference>
<dbReference type="InterPro" id="IPR036046">
    <property type="entry name" value="Acylphosphatase-like_dom_sf"/>
</dbReference>
<reference evidence="2 3" key="1">
    <citation type="submission" date="2019-03" db="EMBL/GenBank/DDBJ databases">
        <title>Genomic Encyclopedia of Archaeal and Bacterial Type Strains, Phase II (KMG-II): from individual species to whole genera.</title>
        <authorList>
            <person name="Goeker M."/>
        </authorList>
    </citation>
    <scope>NUCLEOTIDE SEQUENCE [LARGE SCALE GENOMIC DNA]</scope>
    <source>
        <strain evidence="2 3">DSM 18435</strain>
    </source>
</reference>
<dbReference type="SMART" id="SM01034">
    <property type="entry name" value="BLUF"/>
    <property type="match status" value="1"/>
</dbReference>
<keyword evidence="3" id="KW-1185">Reference proteome</keyword>
<organism evidence="2 3">
    <name type="scientific">Zeaxanthinibacter enoshimensis</name>
    <dbReference type="NCBI Taxonomy" id="392009"/>
    <lineage>
        <taxon>Bacteria</taxon>
        <taxon>Pseudomonadati</taxon>
        <taxon>Bacteroidota</taxon>
        <taxon>Flavobacteriia</taxon>
        <taxon>Flavobacteriales</taxon>
        <taxon>Flavobacteriaceae</taxon>
        <taxon>Zeaxanthinibacter</taxon>
    </lineage>
</organism>